<dbReference type="EMBL" id="CAAE01008611">
    <property type="protein sequence ID" value="CAF91389.1"/>
    <property type="molecule type" value="Genomic_DNA"/>
</dbReference>
<dbReference type="AlphaFoldDB" id="Q4T6U3"/>
<accession>Q4T6U3</accession>
<reference evidence="1" key="2">
    <citation type="submission" date="2004-02" db="EMBL/GenBank/DDBJ databases">
        <authorList>
            <consortium name="Genoscope"/>
            <consortium name="Whitehead Institute Centre for Genome Research"/>
        </authorList>
    </citation>
    <scope>NUCLEOTIDE SEQUENCE</scope>
</reference>
<name>Q4T6U3_TETNG</name>
<sequence length="26" mass="2951">MSEEEEKFDGMLLVMAQQHEGGVQEV</sequence>
<organism evidence="1">
    <name type="scientific">Tetraodon nigroviridis</name>
    <name type="common">Spotted green pufferfish</name>
    <name type="synonym">Chelonodon nigroviridis</name>
    <dbReference type="NCBI Taxonomy" id="99883"/>
    <lineage>
        <taxon>Eukaryota</taxon>
        <taxon>Metazoa</taxon>
        <taxon>Chordata</taxon>
        <taxon>Craniata</taxon>
        <taxon>Vertebrata</taxon>
        <taxon>Euteleostomi</taxon>
        <taxon>Actinopterygii</taxon>
        <taxon>Neopterygii</taxon>
        <taxon>Teleostei</taxon>
        <taxon>Neoteleostei</taxon>
        <taxon>Acanthomorphata</taxon>
        <taxon>Eupercaria</taxon>
        <taxon>Tetraodontiformes</taxon>
        <taxon>Tetradontoidea</taxon>
        <taxon>Tetraodontidae</taxon>
        <taxon>Tetraodon</taxon>
    </lineage>
</organism>
<evidence type="ECO:0000313" key="1">
    <source>
        <dbReference type="EMBL" id="CAF91389.1"/>
    </source>
</evidence>
<reference evidence="1" key="1">
    <citation type="journal article" date="2004" name="Nature">
        <title>Genome duplication in the teleost fish Tetraodon nigroviridis reveals the early vertebrate proto-karyotype.</title>
        <authorList>
            <person name="Jaillon O."/>
            <person name="Aury J.-M."/>
            <person name="Brunet F."/>
            <person name="Petit J.-L."/>
            <person name="Stange-Thomann N."/>
            <person name="Mauceli E."/>
            <person name="Bouneau L."/>
            <person name="Fischer C."/>
            <person name="Ozouf-Costaz C."/>
            <person name="Bernot A."/>
            <person name="Nicaud S."/>
            <person name="Jaffe D."/>
            <person name="Fisher S."/>
            <person name="Lutfalla G."/>
            <person name="Dossat C."/>
            <person name="Segurens B."/>
            <person name="Dasilva C."/>
            <person name="Salanoubat M."/>
            <person name="Levy M."/>
            <person name="Boudet N."/>
            <person name="Castellano S."/>
            <person name="Anthouard V."/>
            <person name="Jubin C."/>
            <person name="Castelli V."/>
            <person name="Katinka M."/>
            <person name="Vacherie B."/>
            <person name="Biemont C."/>
            <person name="Skalli Z."/>
            <person name="Cattolico L."/>
            <person name="Poulain J."/>
            <person name="De Berardinis V."/>
            <person name="Cruaud C."/>
            <person name="Duprat S."/>
            <person name="Brottier P."/>
            <person name="Coutanceau J.-P."/>
            <person name="Gouzy J."/>
            <person name="Parra G."/>
            <person name="Lardier G."/>
            <person name="Chapple C."/>
            <person name="McKernan K.J."/>
            <person name="McEwan P."/>
            <person name="Bosak S."/>
            <person name="Kellis M."/>
            <person name="Volff J.-N."/>
            <person name="Guigo R."/>
            <person name="Zody M.C."/>
            <person name="Mesirov J."/>
            <person name="Lindblad-Toh K."/>
            <person name="Birren B."/>
            <person name="Nusbaum C."/>
            <person name="Kahn D."/>
            <person name="Robinson-Rechavi M."/>
            <person name="Laudet V."/>
            <person name="Schachter V."/>
            <person name="Quetier F."/>
            <person name="Saurin W."/>
            <person name="Scarpelli C."/>
            <person name="Wincker P."/>
            <person name="Lander E.S."/>
            <person name="Weissenbach J."/>
            <person name="Roest Crollius H."/>
        </authorList>
    </citation>
    <scope>NUCLEOTIDE SEQUENCE [LARGE SCALE GENOMIC DNA]</scope>
</reference>
<comment type="caution">
    <text evidence="1">The sequence shown here is derived from an EMBL/GenBank/DDBJ whole genome shotgun (WGS) entry which is preliminary data.</text>
</comment>
<protein>
    <submittedName>
        <fullName evidence="1">(spotted green pufferfish) hypothetical protein</fullName>
    </submittedName>
</protein>
<proteinExistence type="predicted"/>
<gene>
    <name evidence="1" type="ORF">GSTENG00006123001</name>
</gene>
<feature type="non-terminal residue" evidence="1">
    <location>
        <position position="26"/>
    </location>
</feature>
<dbReference type="KEGG" id="tng:GSTEN00006123G001"/>